<proteinExistence type="predicted"/>
<evidence type="ECO:0000256" key="1">
    <source>
        <dbReference type="SAM" id="Phobius"/>
    </source>
</evidence>
<feature type="transmembrane region" description="Helical" evidence="1">
    <location>
        <begin position="393"/>
        <end position="417"/>
    </location>
</feature>
<feature type="transmembrane region" description="Helical" evidence="1">
    <location>
        <begin position="328"/>
        <end position="350"/>
    </location>
</feature>
<feature type="transmembrane region" description="Helical" evidence="1">
    <location>
        <begin position="49"/>
        <end position="71"/>
    </location>
</feature>
<reference evidence="2 3" key="1">
    <citation type="submission" date="2024-02" db="EMBL/GenBank/DDBJ databases">
        <title>Discinaceae phylogenomics.</title>
        <authorList>
            <person name="Dirks A.C."/>
            <person name="James T.Y."/>
        </authorList>
    </citation>
    <scope>NUCLEOTIDE SEQUENCE [LARGE SCALE GENOMIC DNA]</scope>
    <source>
        <strain evidence="2 3">ACD0624</strain>
    </source>
</reference>
<protein>
    <submittedName>
        <fullName evidence="2">Uncharacterized protein</fullName>
    </submittedName>
</protein>
<keyword evidence="3" id="KW-1185">Reference proteome</keyword>
<name>A0ABR3GT39_9PEZI</name>
<keyword evidence="1" id="KW-1133">Transmembrane helix</keyword>
<sequence>MREVIIAKKGQTVCTPTTWTDVARFFAFNYGLHVFTVVSSPGSGGVRTIITSVFALLMPFTGILTAIEVIFRWRPKRLDDLHTAQRAGALCMLVPDLYGLPDDFGRQVKYVNPANTNVHGQFPLSATSSAPIPGDGNESQPPVKFRLMVVPKTFTVAPFRNSGSTPVQLTYNYNIVKAFAAITQGIYGSFELYQASQRQLPKFGYAAYSLTVIPYILMSFLNLLAAVCEPQYPSMFLVVYRGVGDRASTDSSVAGLTLQPLSSDGMTEVATHDAGNDETYVSGAVGEAYGDLSGDLTGYRNSILYSGTQYFSRLPLLGKWIILPKFTWIAKIAVYFFAAVPVIIILLLTGFKEGQSTESQRAWMMTSLAVGESYGISFYSLRTRVVKTVEDCLVLVLGLIVGTAVIGGFVVVAQMMLQDEVCTIL</sequence>
<evidence type="ECO:0000313" key="3">
    <source>
        <dbReference type="Proteomes" id="UP001447188"/>
    </source>
</evidence>
<gene>
    <name evidence="2" type="ORF">Q9L58_001959</name>
</gene>
<evidence type="ECO:0000313" key="2">
    <source>
        <dbReference type="EMBL" id="KAL0639077.1"/>
    </source>
</evidence>
<keyword evidence="1" id="KW-0812">Transmembrane</keyword>
<comment type="caution">
    <text evidence="2">The sequence shown here is derived from an EMBL/GenBank/DDBJ whole genome shotgun (WGS) entry which is preliminary data.</text>
</comment>
<accession>A0ABR3GT39</accession>
<dbReference type="Proteomes" id="UP001447188">
    <property type="component" value="Unassembled WGS sequence"/>
</dbReference>
<dbReference type="EMBL" id="JBBBZM010000015">
    <property type="protein sequence ID" value="KAL0639077.1"/>
    <property type="molecule type" value="Genomic_DNA"/>
</dbReference>
<keyword evidence="1" id="KW-0472">Membrane</keyword>
<organism evidence="2 3">
    <name type="scientific">Discina gigas</name>
    <dbReference type="NCBI Taxonomy" id="1032678"/>
    <lineage>
        <taxon>Eukaryota</taxon>
        <taxon>Fungi</taxon>
        <taxon>Dikarya</taxon>
        <taxon>Ascomycota</taxon>
        <taxon>Pezizomycotina</taxon>
        <taxon>Pezizomycetes</taxon>
        <taxon>Pezizales</taxon>
        <taxon>Discinaceae</taxon>
        <taxon>Discina</taxon>
    </lineage>
</organism>
<feature type="transmembrane region" description="Helical" evidence="1">
    <location>
        <begin position="205"/>
        <end position="227"/>
    </location>
</feature>